<protein>
    <recommendedName>
        <fullName evidence="4">Lipoprotein</fullName>
    </recommendedName>
</protein>
<dbReference type="EMBL" id="AMRJ01000004">
    <property type="protein sequence ID" value="EKF75306.1"/>
    <property type="molecule type" value="Genomic_DNA"/>
</dbReference>
<accession>L0WE39</accession>
<proteinExistence type="predicted"/>
<gene>
    <name evidence="2" type="ORF">A11A3_04980</name>
</gene>
<dbReference type="RefSeq" id="WP_008928181.1">
    <property type="nucleotide sequence ID" value="NZ_AMRJ01000004.1"/>
</dbReference>
<reference evidence="2 3" key="1">
    <citation type="journal article" date="2012" name="J. Bacteriol.">
        <title>Genome Sequence of the Alkane-Degrading Bacterium Alcanivorax hongdengensis Type Strain A-11-3.</title>
        <authorList>
            <person name="Lai Q."/>
            <person name="Shao Z."/>
        </authorList>
    </citation>
    <scope>NUCLEOTIDE SEQUENCE [LARGE SCALE GENOMIC DNA]</scope>
    <source>
        <strain evidence="2 3">A-11-3</strain>
    </source>
</reference>
<feature type="chain" id="PRO_5003947894" description="Lipoprotein" evidence="1">
    <location>
        <begin position="26"/>
        <end position="225"/>
    </location>
</feature>
<dbReference type="AlphaFoldDB" id="L0WE39"/>
<keyword evidence="1" id="KW-0732">Signal</keyword>
<dbReference type="OrthoDB" id="6077982at2"/>
<evidence type="ECO:0000313" key="3">
    <source>
        <dbReference type="Proteomes" id="UP000010164"/>
    </source>
</evidence>
<sequence>MTVKLFVTFVSLLLLVACQNTPPDASQKALEPVKIKTFKAQKLDPKSDDLPTEVGQNPVELSHFTAPRQLAGLQYDGEISSDSMRTFRYHNDDNTEQLNLMVYGLPPGWQLMTPQRAVAGNYGEVRQRLVNRALQNSANALTIVSERLIDLEGHPTAQAEMRWVEAGRPIENRALLLTLVDGTYIRVANASYKQNSRWLLQQTKRALAEFRAAQNNNDDTRPAAH</sequence>
<feature type="signal peptide" evidence="1">
    <location>
        <begin position="1"/>
        <end position="25"/>
    </location>
</feature>
<evidence type="ECO:0000313" key="2">
    <source>
        <dbReference type="EMBL" id="EKF75306.1"/>
    </source>
</evidence>
<dbReference type="PROSITE" id="PS51257">
    <property type="entry name" value="PROKAR_LIPOPROTEIN"/>
    <property type="match status" value="1"/>
</dbReference>
<organism evidence="2 3">
    <name type="scientific">Alcanivorax hongdengensis A-11-3</name>
    <dbReference type="NCBI Taxonomy" id="1177179"/>
    <lineage>
        <taxon>Bacteria</taxon>
        <taxon>Pseudomonadati</taxon>
        <taxon>Pseudomonadota</taxon>
        <taxon>Gammaproteobacteria</taxon>
        <taxon>Oceanospirillales</taxon>
        <taxon>Alcanivoracaceae</taxon>
        <taxon>Alcanivorax</taxon>
    </lineage>
</organism>
<evidence type="ECO:0000256" key="1">
    <source>
        <dbReference type="SAM" id="SignalP"/>
    </source>
</evidence>
<comment type="caution">
    <text evidence="2">The sequence shown here is derived from an EMBL/GenBank/DDBJ whole genome shotgun (WGS) entry which is preliminary data.</text>
</comment>
<keyword evidence="3" id="KW-1185">Reference proteome</keyword>
<dbReference type="PATRIC" id="fig|1177179.3.peg.1001"/>
<name>L0WE39_9GAMM</name>
<evidence type="ECO:0008006" key="4">
    <source>
        <dbReference type="Google" id="ProtNLM"/>
    </source>
</evidence>
<dbReference type="Proteomes" id="UP000010164">
    <property type="component" value="Unassembled WGS sequence"/>
</dbReference>
<dbReference type="STRING" id="1177179.A11A3_04980"/>